<reference evidence="1 2" key="1">
    <citation type="journal article" date="2013" name="BMC Genomics">
        <title>The miniature genome of a carnivorous plant Genlisea aurea contains a low number of genes and short non-coding sequences.</title>
        <authorList>
            <person name="Leushkin E.V."/>
            <person name="Sutormin R.A."/>
            <person name="Nabieva E.R."/>
            <person name="Penin A.A."/>
            <person name="Kondrashov A.S."/>
            <person name="Logacheva M.D."/>
        </authorList>
    </citation>
    <scope>NUCLEOTIDE SEQUENCE [LARGE SCALE GENOMIC DNA]</scope>
</reference>
<feature type="non-terminal residue" evidence="1">
    <location>
        <position position="236"/>
    </location>
</feature>
<dbReference type="Proteomes" id="UP000015453">
    <property type="component" value="Unassembled WGS sequence"/>
</dbReference>
<evidence type="ECO:0000313" key="2">
    <source>
        <dbReference type="Proteomes" id="UP000015453"/>
    </source>
</evidence>
<evidence type="ECO:0000313" key="1">
    <source>
        <dbReference type="EMBL" id="EPS57232.1"/>
    </source>
</evidence>
<name>S8DD05_9LAMI</name>
<dbReference type="EMBL" id="AUSU01010472">
    <property type="protein sequence ID" value="EPS57232.1"/>
    <property type="molecule type" value="Genomic_DNA"/>
</dbReference>
<gene>
    <name evidence="1" type="ORF">M569_17588</name>
</gene>
<accession>S8DD05</accession>
<proteinExistence type="predicted"/>
<sequence>MWQQKEYAGYLSGDWRNTNYESNDQASHILQELQNLLPQQFSPTKQQFVQEQQTYMPQQYQQQEVEQPKEVSAPMEVITEKFDEREVDVTTEKRKSDAVMTYMNETFEEAEEETLVAAAEEILTGSQNELEEGRDWTEKVTTGIIEEKSEMKVAELESRIEEQFSLDEKVLQEPAPEKKEVKEVHLKEILALRVKEPIDEQLKTEVVQCTIFGDGRHSSNVGVTYRIHVHTEDDLL</sequence>
<keyword evidence="2" id="KW-1185">Reference proteome</keyword>
<protein>
    <submittedName>
        <fullName evidence="1">Uncharacterized protein</fullName>
    </submittedName>
</protein>
<comment type="caution">
    <text evidence="1">The sequence shown here is derived from an EMBL/GenBank/DDBJ whole genome shotgun (WGS) entry which is preliminary data.</text>
</comment>
<dbReference type="AlphaFoldDB" id="S8DD05"/>
<organism evidence="1 2">
    <name type="scientific">Genlisea aurea</name>
    <dbReference type="NCBI Taxonomy" id="192259"/>
    <lineage>
        <taxon>Eukaryota</taxon>
        <taxon>Viridiplantae</taxon>
        <taxon>Streptophyta</taxon>
        <taxon>Embryophyta</taxon>
        <taxon>Tracheophyta</taxon>
        <taxon>Spermatophyta</taxon>
        <taxon>Magnoliopsida</taxon>
        <taxon>eudicotyledons</taxon>
        <taxon>Gunneridae</taxon>
        <taxon>Pentapetalae</taxon>
        <taxon>asterids</taxon>
        <taxon>lamiids</taxon>
        <taxon>Lamiales</taxon>
        <taxon>Lentibulariaceae</taxon>
        <taxon>Genlisea</taxon>
    </lineage>
</organism>